<keyword evidence="1" id="KW-0472">Membrane</keyword>
<dbReference type="Pfam" id="PF05751">
    <property type="entry name" value="FixH"/>
    <property type="match status" value="1"/>
</dbReference>
<gene>
    <name evidence="2" type="ORF">MNBD_ALPHA08-578</name>
</gene>
<name>A0A3B0RMR7_9ZZZZ</name>
<accession>A0A3B0RMR7</accession>
<keyword evidence="1" id="KW-1133">Transmembrane helix</keyword>
<evidence type="ECO:0000256" key="1">
    <source>
        <dbReference type="SAM" id="Phobius"/>
    </source>
</evidence>
<protein>
    <recommendedName>
        <fullName evidence="3">Type cbb3 cytochrome oxidase biogenesis protein CcoH</fullName>
    </recommendedName>
</protein>
<keyword evidence="1" id="KW-0812">Transmembrane</keyword>
<dbReference type="InterPro" id="IPR018037">
    <property type="entry name" value="FixH_proteobacterial"/>
</dbReference>
<reference evidence="2" key="1">
    <citation type="submission" date="2018-06" db="EMBL/GenBank/DDBJ databases">
        <authorList>
            <person name="Zhirakovskaya E."/>
        </authorList>
    </citation>
    <scope>NUCLEOTIDE SEQUENCE</scope>
</reference>
<evidence type="ECO:0000313" key="2">
    <source>
        <dbReference type="EMBL" id="VAV93387.1"/>
    </source>
</evidence>
<dbReference type="PIRSF" id="PIRSF011386">
    <property type="entry name" value="FixH"/>
    <property type="match status" value="1"/>
</dbReference>
<evidence type="ECO:0008006" key="3">
    <source>
        <dbReference type="Google" id="ProtNLM"/>
    </source>
</evidence>
<dbReference type="InterPro" id="IPR008620">
    <property type="entry name" value="FixH"/>
</dbReference>
<sequence>MTLSKLFTVKEFTGKHMLVGMLMFFGVIITANMTMAWFAVSTWSGLVAKNGYVESINFKAKQEAVDRQTLLGWKSKVRLINGQVIFSVKDVGGKPVSDLSIVATIGRPTTEKADAVMAFRQANPGEYLAGAPEQSGQWILEIQATGVEKQLYRKKYRILVGAN</sequence>
<organism evidence="2">
    <name type="scientific">hydrothermal vent metagenome</name>
    <dbReference type="NCBI Taxonomy" id="652676"/>
    <lineage>
        <taxon>unclassified sequences</taxon>
        <taxon>metagenomes</taxon>
        <taxon>ecological metagenomes</taxon>
    </lineage>
</organism>
<feature type="transmembrane region" description="Helical" evidence="1">
    <location>
        <begin position="20"/>
        <end position="40"/>
    </location>
</feature>
<dbReference type="AlphaFoldDB" id="A0A3B0RMR7"/>
<proteinExistence type="predicted"/>
<dbReference type="EMBL" id="UOEC01000110">
    <property type="protein sequence ID" value="VAV93387.1"/>
    <property type="molecule type" value="Genomic_DNA"/>
</dbReference>